<comment type="caution">
    <text evidence="2">The sequence shown here is derived from an EMBL/GenBank/DDBJ whole genome shotgun (WGS) entry which is preliminary data.</text>
</comment>
<reference evidence="3" key="1">
    <citation type="journal article" date="2019" name="Int. J. Syst. Evol. Microbiol.">
        <title>The Global Catalogue of Microorganisms (GCM) 10K type strain sequencing project: providing services to taxonomists for standard genome sequencing and annotation.</title>
        <authorList>
            <consortium name="The Broad Institute Genomics Platform"/>
            <consortium name="The Broad Institute Genome Sequencing Center for Infectious Disease"/>
            <person name="Wu L."/>
            <person name="Ma J."/>
        </authorList>
    </citation>
    <scope>NUCLEOTIDE SEQUENCE [LARGE SCALE GENOMIC DNA]</scope>
    <source>
        <strain evidence="3">JCM 16002</strain>
    </source>
</reference>
<organism evidence="2 3">
    <name type="scientific">Dietzia cercidiphylli</name>
    <dbReference type="NCBI Taxonomy" id="498199"/>
    <lineage>
        <taxon>Bacteria</taxon>
        <taxon>Bacillati</taxon>
        <taxon>Actinomycetota</taxon>
        <taxon>Actinomycetes</taxon>
        <taxon>Mycobacteriales</taxon>
        <taxon>Dietziaceae</taxon>
        <taxon>Dietzia</taxon>
    </lineage>
</organism>
<gene>
    <name evidence="2" type="ORF">GCM10009831_34140</name>
</gene>
<name>A0ABP4VCT6_9ACTN</name>
<dbReference type="Proteomes" id="UP001500383">
    <property type="component" value="Unassembled WGS sequence"/>
</dbReference>
<keyword evidence="3" id="KW-1185">Reference proteome</keyword>
<sequence length="110" mass="12109">MSSGSAGHALVLRHRAKPGRRDELVEVWRRHMPDAVQANDGHRAYVFCASHADPDVLLVFQQYRDAAAAQEFLGNPAYLAYLEESGDLLTGPPEVEAVEPLWSKVAGPTR</sequence>
<feature type="domain" description="ABM" evidence="1">
    <location>
        <begin position="8"/>
        <end position="97"/>
    </location>
</feature>
<dbReference type="RefSeq" id="WP_179523994.1">
    <property type="nucleotide sequence ID" value="NZ_BAAAQG010000024.1"/>
</dbReference>
<dbReference type="InterPro" id="IPR011008">
    <property type="entry name" value="Dimeric_a/b-barrel"/>
</dbReference>
<dbReference type="Pfam" id="PF03992">
    <property type="entry name" value="ABM"/>
    <property type="match status" value="1"/>
</dbReference>
<dbReference type="InterPro" id="IPR007138">
    <property type="entry name" value="ABM_dom"/>
</dbReference>
<accession>A0ABP4VCT6</accession>
<dbReference type="SUPFAM" id="SSF54909">
    <property type="entry name" value="Dimeric alpha+beta barrel"/>
    <property type="match status" value="1"/>
</dbReference>
<evidence type="ECO:0000313" key="2">
    <source>
        <dbReference type="EMBL" id="GAA1721133.1"/>
    </source>
</evidence>
<evidence type="ECO:0000313" key="3">
    <source>
        <dbReference type="Proteomes" id="UP001500383"/>
    </source>
</evidence>
<dbReference type="Gene3D" id="3.30.70.100">
    <property type="match status" value="1"/>
</dbReference>
<protein>
    <recommendedName>
        <fullName evidence="1">ABM domain-containing protein</fullName>
    </recommendedName>
</protein>
<proteinExistence type="predicted"/>
<evidence type="ECO:0000259" key="1">
    <source>
        <dbReference type="PROSITE" id="PS51725"/>
    </source>
</evidence>
<dbReference type="PROSITE" id="PS51725">
    <property type="entry name" value="ABM"/>
    <property type="match status" value="1"/>
</dbReference>
<dbReference type="EMBL" id="BAAAQG010000024">
    <property type="protein sequence ID" value="GAA1721133.1"/>
    <property type="molecule type" value="Genomic_DNA"/>
</dbReference>